<comment type="caution">
    <text evidence="2">The sequence shown here is derived from an EMBL/GenBank/DDBJ whole genome shotgun (WGS) entry which is preliminary data.</text>
</comment>
<accession>A0ABQ5IS57</accession>
<feature type="compositionally biased region" description="Basic and acidic residues" evidence="1">
    <location>
        <begin position="95"/>
        <end position="105"/>
    </location>
</feature>
<protein>
    <submittedName>
        <fullName evidence="2">Uncharacterized protein</fullName>
    </submittedName>
</protein>
<dbReference type="Proteomes" id="UP001151760">
    <property type="component" value="Unassembled WGS sequence"/>
</dbReference>
<sequence length="263" mass="29085">MRPLALKQTRRPRSDRGKARHSVSSSSSHHHGTSSHQHDDDDVETSRASTPSPTTYLNSLNTLNYQNYEMPSAFKQTDETLFERKTILLNQTHEMHKEMRGDDTKTPSPKLPISSPSASNALSKTPSTKDTSSSSIDYIPKSPTSSTSLSPNGYLNPPTSPPPRVSSPPLTHENSSMDITLTLSPITPLDVQFDTPSPSPPIVGHPIPWNLLEAHGDLCLYCIQNRTLIFGLRDKLQYMFSYIEHMLSQPPIIIPPPPPSSPN</sequence>
<feature type="region of interest" description="Disordered" evidence="1">
    <location>
        <begin position="1"/>
        <end position="58"/>
    </location>
</feature>
<reference evidence="2" key="1">
    <citation type="journal article" date="2022" name="Int. J. Mol. Sci.">
        <title>Draft Genome of Tanacetum Coccineum: Genomic Comparison of Closely Related Tanacetum-Family Plants.</title>
        <authorList>
            <person name="Yamashiro T."/>
            <person name="Shiraishi A."/>
            <person name="Nakayama K."/>
            <person name="Satake H."/>
        </authorList>
    </citation>
    <scope>NUCLEOTIDE SEQUENCE</scope>
</reference>
<feature type="compositionally biased region" description="Low complexity" evidence="1">
    <location>
        <begin position="123"/>
        <end position="135"/>
    </location>
</feature>
<organism evidence="2 3">
    <name type="scientific">Tanacetum coccineum</name>
    <dbReference type="NCBI Taxonomy" id="301880"/>
    <lineage>
        <taxon>Eukaryota</taxon>
        <taxon>Viridiplantae</taxon>
        <taxon>Streptophyta</taxon>
        <taxon>Embryophyta</taxon>
        <taxon>Tracheophyta</taxon>
        <taxon>Spermatophyta</taxon>
        <taxon>Magnoliopsida</taxon>
        <taxon>eudicotyledons</taxon>
        <taxon>Gunneridae</taxon>
        <taxon>Pentapetalae</taxon>
        <taxon>asterids</taxon>
        <taxon>campanulids</taxon>
        <taxon>Asterales</taxon>
        <taxon>Asteraceae</taxon>
        <taxon>Asteroideae</taxon>
        <taxon>Anthemideae</taxon>
        <taxon>Anthemidinae</taxon>
        <taxon>Tanacetum</taxon>
    </lineage>
</organism>
<reference evidence="2" key="2">
    <citation type="submission" date="2022-01" db="EMBL/GenBank/DDBJ databases">
        <authorList>
            <person name="Yamashiro T."/>
            <person name="Shiraishi A."/>
            <person name="Satake H."/>
            <person name="Nakayama K."/>
        </authorList>
    </citation>
    <scope>NUCLEOTIDE SEQUENCE</scope>
</reference>
<evidence type="ECO:0000313" key="2">
    <source>
        <dbReference type="EMBL" id="GJU03060.1"/>
    </source>
</evidence>
<proteinExistence type="predicted"/>
<feature type="compositionally biased region" description="Polar residues" evidence="1">
    <location>
        <begin position="46"/>
        <end position="58"/>
    </location>
</feature>
<name>A0ABQ5IS57_9ASTR</name>
<feature type="region of interest" description="Disordered" evidence="1">
    <location>
        <begin position="95"/>
        <end position="175"/>
    </location>
</feature>
<feature type="compositionally biased region" description="Low complexity" evidence="1">
    <location>
        <begin position="142"/>
        <end position="151"/>
    </location>
</feature>
<evidence type="ECO:0000313" key="3">
    <source>
        <dbReference type="Proteomes" id="UP001151760"/>
    </source>
</evidence>
<gene>
    <name evidence="2" type="ORF">Tco_1113398</name>
</gene>
<dbReference type="EMBL" id="BQNB010021117">
    <property type="protein sequence ID" value="GJU03060.1"/>
    <property type="molecule type" value="Genomic_DNA"/>
</dbReference>
<keyword evidence="3" id="KW-1185">Reference proteome</keyword>
<evidence type="ECO:0000256" key="1">
    <source>
        <dbReference type="SAM" id="MobiDB-lite"/>
    </source>
</evidence>